<keyword evidence="3" id="KW-0158">Chromosome</keyword>
<evidence type="ECO:0000313" key="7">
    <source>
        <dbReference type="Proteomes" id="UP000289152"/>
    </source>
</evidence>
<sequence>MAPITKKPAAPKKPNAAAHPTFLSMIQECIASHPEESRAGVSRPTLKKYLADKFKLDMSSQSNVTNLSNAIKRGAATGALTLPKGPAGRVKGGAKKAPAGKENVAPKAAKKPASKKAAPAKKPAAAKKAPAVKKPAAPAKKPASKKAAPAKKTSAPKKAAAPKAASAKPAAKKTAPKKAAAVKK</sequence>
<dbReference type="InterPro" id="IPR005819">
    <property type="entry name" value="H1/H5"/>
</dbReference>
<comment type="subcellular location">
    <subcellularLocation>
        <location evidence="3">Nucleus</location>
    </subcellularLocation>
</comment>
<evidence type="ECO:0000256" key="3">
    <source>
        <dbReference type="RuleBase" id="RU003894"/>
    </source>
</evidence>
<evidence type="ECO:0000256" key="1">
    <source>
        <dbReference type="ARBA" id="ARBA00020833"/>
    </source>
</evidence>
<dbReference type="Pfam" id="PF00538">
    <property type="entry name" value="Linker_histone"/>
    <property type="match status" value="1"/>
</dbReference>
<reference evidence="6 7" key="1">
    <citation type="submission" date="2016-06" db="EMBL/GenBank/DDBJ databases">
        <title>Evolution of pathogenesis and genome organization in the Tremellales.</title>
        <authorList>
            <person name="Cuomo C."/>
            <person name="Litvintseva A."/>
            <person name="Heitman J."/>
            <person name="Chen Y."/>
            <person name="Sun S."/>
            <person name="Springer D."/>
            <person name="Dromer F."/>
            <person name="Young S."/>
            <person name="Zeng Q."/>
            <person name="Chapman S."/>
            <person name="Gujja S."/>
            <person name="Saif S."/>
            <person name="Birren B."/>
        </authorList>
    </citation>
    <scope>NUCLEOTIDE SEQUENCE [LARGE SCALE GENOMIC DNA]</scope>
    <source>
        <strain evidence="6 7">ATCC 28783</strain>
    </source>
</reference>
<comment type="similarity">
    <text evidence="3">Belongs to the histone H1/H5 family.</text>
</comment>
<dbReference type="InterPro" id="IPR036390">
    <property type="entry name" value="WH_DNA-bd_sf"/>
</dbReference>
<dbReference type="GO" id="GO:0006334">
    <property type="term" value="P:nucleosome assembly"/>
    <property type="evidence" value="ECO:0007669"/>
    <property type="project" value="InterPro"/>
</dbReference>
<evidence type="ECO:0000256" key="2">
    <source>
        <dbReference type="ARBA" id="ARBA00023125"/>
    </source>
</evidence>
<dbReference type="SMART" id="SM00526">
    <property type="entry name" value="H15"/>
    <property type="match status" value="1"/>
</dbReference>
<accession>A0A4Q1BR28</accession>
<dbReference type="STRING" id="5217.A0A4Q1BR28"/>
<protein>
    <recommendedName>
        <fullName evidence="1">Histone H1</fullName>
    </recommendedName>
</protein>
<dbReference type="VEuPathDB" id="FungiDB:TREMEDRAFT_74751"/>
<proteinExistence type="inferred from homology"/>
<feature type="compositionally biased region" description="Basic residues" evidence="4">
    <location>
        <begin position="170"/>
        <end position="184"/>
    </location>
</feature>
<dbReference type="GO" id="GO:0003677">
    <property type="term" value="F:DNA binding"/>
    <property type="evidence" value="ECO:0007669"/>
    <property type="project" value="UniProtKB-KW"/>
</dbReference>
<keyword evidence="3" id="KW-0539">Nucleus</keyword>
<dbReference type="PROSITE" id="PS51504">
    <property type="entry name" value="H15"/>
    <property type="match status" value="1"/>
</dbReference>
<dbReference type="GO" id="GO:0000786">
    <property type="term" value="C:nucleosome"/>
    <property type="evidence" value="ECO:0007669"/>
    <property type="project" value="InterPro"/>
</dbReference>
<evidence type="ECO:0000256" key="4">
    <source>
        <dbReference type="SAM" id="MobiDB-lite"/>
    </source>
</evidence>
<dbReference type="OMA" id="HKEEART"/>
<evidence type="ECO:0000313" key="6">
    <source>
        <dbReference type="EMBL" id="RXK40398.1"/>
    </source>
</evidence>
<dbReference type="GO" id="GO:0030527">
    <property type="term" value="F:structural constituent of chromatin"/>
    <property type="evidence" value="ECO:0007669"/>
    <property type="project" value="InterPro"/>
</dbReference>
<dbReference type="SUPFAM" id="SSF46785">
    <property type="entry name" value="Winged helix' DNA-binding domain"/>
    <property type="match status" value="1"/>
</dbReference>
<keyword evidence="2 3" id="KW-0238">DNA-binding</keyword>
<name>A0A4Q1BR28_TREME</name>
<organism evidence="6 7">
    <name type="scientific">Tremella mesenterica</name>
    <name type="common">Jelly fungus</name>
    <dbReference type="NCBI Taxonomy" id="5217"/>
    <lineage>
        <taxon>Eukaryota</taxon>
        <taxon>Fungi</taxon>
        <taxon>Dikarya</taxon>
        <taxon>Basidiomycota</taxon>
        <taxon>Agaricomycotina</taxon>
        <taxon>Tremellomycetes</taxon>
        <taxon>Tremellales</taxon>
        <taxon>Tremellaceae</taxon>
        <taxon>Tremella</taxon>
    </lineage>
</organism>
<dbReference type="AlphaFoldDB" id="A0A4Q1BR28"/>
<keyword evidence="7" id="KW-1185">Reference proteome</keyword>
<feature type="compositionally biased region" description="Low complexity" evidence="4">
    <location>
        <begin position="115"/>
        <end position="169"/>
    </location>
</feature>
<dbReference type="Proteomes" id="UP000289152">
    <property type="component" value="Unassembled WGS sequence"/>
</dbReference>
<comment type="caution">
    <text evidence="6">The sequence shown here is derived from an EMBL/GenBank/DDBJ whole genome shotgun (WGS) entry which is preliminary data.</text>
</comment>
<dbReference type="EMBL" id="SDIL01000018">
    <property type="protein sequence ID" value="RXK40398.1"/>
    <property type="molecule type" value="Genomic_DNA"/>
</dbReference>
<dbReference type="InterPro" id="IPR005818">
    <property type="entry name" value="Histone_H1/H5_H15"/>
</dbReference>
<dbReference type="Gene3D" id="1.10.10.10">
    <property type="entry name" value="Winged helix-like DNA-binding domain superfamily/Winged helix DNA-binding domain"/>
    <property type="match status" value="1"/>
</dbReference>
<dbReference type="InterPro" id="IPR036388">
    <property type="entry name" value="WH-like_DNA-bd_sf"/>
</dbReference>
<dbReference type="OrthoDB" id="1110759at2759"/>
<evidence type="ECO:0000259" key="5">
    <source>
        <dbReference type="PROSITE" id="PS51504"/>
    </source>
</evidence>
<feature type="domain" description="H15" evidence="5">
    <location>
        <begin position="18"/>
        <end position="94"/>
    </location>
</feature>
<dbReference type="GO" id="GO:0005634">
    <property type="term" value="C:nucleus"/>
    <property type="evidence" value="ECO:0007669"/>
    <property type="project" value="UniProtKB-SubCell"/>
</dbReference>
<gene>
    <name evidence="6" type="ORF">M231_02231</name>
</gene>
<feature type="region of interest" description="Disordered" evidence="4">
    <location>
        <begin position="77"/>
        <end position="184"/>
    </location>
</feature>
<dbReference type="CDD" id="cd00073">
    <property type="entry name" value="H15"/>
    <property type="match status" value="1"/>
</dbReference>
<feature type="compositionally biased region" description="Low complexity" evidence="4">
    <location>
        <begin position="83"/>
        <end position="107"/>
    </location>
</feature>
<dbReference type="PRINTS" id="PR00624">
    <property type="entry name" value="HISTONEH5"/>
</dbReference>
<dbReference type="InParanoid" id="A0A4Q1BR28"/>